<protein>
    <submittedName>
        <fullName evidence="1">Uncharacterized protein</fullName>
    </submittedName>
</protein>
<proteinExistence type="predicted"/>
<dbReference type="EMBL" id="KV417507">
    <property type="protein sequence ID" value="KZP27649.1"/>
    <property type="molecule type" value="Genomic_DNA"/>
</dbReference>
<feature type="non-terminal residue" evidence="1">
    <location>
        <position position="1"/>
    </location>
</feature>
<dbReference type="InterPro" id="IPR037200">
    <property type="entry name" value="Isy1_sf"/>
</dbReference>
<keyword evidence="2" id="KW-1185">Reference proteome</keyword>
<reference evidence="1 2" key="1">
    <citation type="journal article" date="2016" name="Mol. Biol. Evol.">
        <title>Comparative Genomics of Early-Diverging Mushroom-Forming Fungi Provides Insights into the Origins of Lignocellulose Decay Capabilities.</title>
        <authorList>
            <person name="Nagy L.G."/>
            <person name="Riley R."/>
            <person name="Tritt A."/>
            <person name="Adam C."/>
            <person name="Daum C."/>
            <person name="Floudas D."/>
            <person name="Sun H."/>
            <person name="Yadav J.S."/>
            <person name="Pangilinan J."/>
            <person name="Larsson K.H."/>
            <person name="Matsuura K."/>
            <person name="Barry K."/>
            <person name="Labutti K."/>
            <person name="Kuo R."/>
            <person name="Ohm R.A."/>
            <person name="Bhattacharya S.S."/>
            <person name="Shirouzu T."/>
            <person name="Yoshinaga Y."/>
            <person name="Martin F.M."/>
            <person name="Grigoriev I.V."/>
            <person name="Hibbett D.S."/>
        </authorList>
    </citation>
    <scope>NUCLEOTIDE SEQUENCE [LARGE SCALE GENOMIC DNA]</scope>
    <source>
        <strain evidence="1 2">CBS 109695</strain>
    </source>
</reference>
<dbReference type="Proteomes" id="UP000076532">
    <property type="component" value="Unassembled WGS sequence"/>
</dbReference>
<organism evidence="1 2">
    <name type="scientific">Athelia psychrophila</name>
    <dbReference type="NCBI Taxonomy" id="1759441"/>
    <lineage>
        <taxon>Eukaryota</taxon>
        <taxon>Fungi</taxon>
        <taxon>Dikarya</taxon>
        <taxon>Basidiomycota</taxon>
        <taxon>Agaricomycotina</taxon>
        <taxon>Agaricomycetes</taxon>
        <taxon>Agaricomycetidae</taxon>
        <taxon>Atheliales</taxon>
        <taxon>Atheliaceae</taxon>
        <taxon>Athelia</taxon>
    </lineage>
</organism>
<sequence length="54" mass="6149">RQPRMMTASKNLRDFGQWHSEILREKSTKVSKIQDGALHDLSSADTLLTLRIAP</sequence>
<dbReference type="Pfam" id="PF06246">
    <property type="entry name" value="Isy1"/>
    <property type="match status" value="1"/>
</dbReference>
<dbReference type="InterPro" id="IPR009360">
    <property type="entry name" value="Isy1"/>
</dbReference>
<evidence type="ECO:0000313" key="1">
    <source>
        <dbReference type="EMBL" id="KZP27649.1"/>
    </source>
</evidence>
<name>A0A166QWY4_9AGAM</name>
<dbReference type="SUPFAM" id="SSF140102">
    <property type="entry name" value="ISY1 domain-like"/>
    <property type="match status" value="1"/>
</dbReference>
<dbReference type="AlphaFoldDB" id="A0A166QWY4"/>
<accession>A0A166QWY4</accession>
<evidence type="ECO:0000313" key="2">
    <source>
        <dbReference type="Proteomes" id="UP000076532"/>
    </source>
</evidence>
<dbReference type="GO" id="GO:0000350">
    <property type="term" value="P:generation of catalytic spliceosome for second transesterification step"/>
    <property type="evidence" value="ECO:0007669"/>
    <property type="project" value="InterPro"/>
</dbReference>
<gene>
    <name evidence="1" type="ORF">FIBSPDRAFT_730276</name>
</gene>